<dbReference type="EMBL" id="MN740482">
    <property type="protein sequence ID" value="QHU29167.1"/>
    <property type="molecule type" value="Genomic_DNA"/>
</dbReference>
<sequence length="80" mass="9135">MDTLIFDALMDTKTKELLAIYEDKMSKTKKKLTVSTDELDFNSKKLIRQINATIDKKLKNSAAYKKKCEEELASTASYPP</sequence>
<name>A0A6C0LFC7_9ZZZZ</name>
<accession>A0A6C0LFC7</accession>
<organism evidence="1">
    <name type="scientific">viral metagenome</name>
    <dbReference type="NCBI Taxonomy" id="1070528"/>
    <lineage>
        <taxon>unclassified sequences</taxon>
        <taxon>metagenomes</taxon>
        <taxon>organismal metagenomes</taxon>
    </lineage>
</organism>
<reference evidence="1" key="1">
    <citation type="journal article" date="2020" name="Nature">
        <title>Giant virus diversity and host interactions through global metagenomics.</title>
        <authorList>
            <person name="Schulz F."/>
            <person name="Roux S."/>
            <person name="Paez-Espino D."/>
            <person name="Jungbluth S."/>
            <person name="Walsh D.A."/>
            <person name="Denef V.J."/>
            <person name="McMahon K.D."/>
            <person name="Konstantinidis K.T."/>
            <person name="Eloe-Fadrosh E.A."/>
            <person name="Kyrpides N.C."/>
            <person name="Woyke T."/>
        </authorList>
    </citation>
    <scope>NUCLEOTIDE SEQUENCE</scope>
    <source>
        <strain evidence="1">GVMAG-M-3300027804-47</strain>
    </source>
</reference>
<evidence type="ECO:0000313" key="1">
    <source>
        <dbReference type="EMBL" id="QHU29167.1"/>
    </source>
</evidence>
<dbReference type="AlphaFoldDB" id="A0A6C0LFC7"/>
<protein>
    <submittedName>
        <fullName evidence="1">Uncharacterized protein</fullName>
    </submittedName>
</protein>
<proteinExistence type="predicted"/>